<comment type="caution">
    <text evidence="1">The sequence shown here is derived from an EMBL/GenBank/DDBJ whole genome shotgun (WGS) entry which is preliminary data.</text>
</comment>
<organism evidence="1 2">
    <name type="scientific">Mucor lusitanicus CBS 277.49</name>
    <dbReference type="NCBI Taxonomy" id="747725"/>
    <lineage>
        <taxon>Eukaryota</taxon>
        <taxon>Fungi</taxon>
        <taxon>Fungi incertae sedis</taxon>
        <taxon>Mucoromycota</taxon>
        <taxon>Mucoromycotina</taxon>
        <taxon>Mucoromycetes</taxon>
        <taxon>Mucorales</taxon>
        <taxon>Mucorineae</taxon>
        <taxon>Mucoraceae</taxon>
        <taxon>Mucor</taxon>
    </lineage>
</organism>
<proteinExistence type="predicted"/>
<gene>
    <name evidence="1" type="ORF">MUCCIDRAFT_107819</name>
</gene>
<evidence type="ECO:0000313" key="1">
    <source>
        <dbReference type="EMBL" id="OAD07218.1"/>
    </source>
</evidence>
<keyword evidence="2" id="KW-1185">Reference proteome</keyword>
<dbReference type="VEuPathDB" id="FungiDB:MUCCIDRAFT_107819"/>
<sequence length="156" mass="17513">MRDLLISPNFLPAKANADVPSQMNLSATSTVNNITINDQSSFTQVYHTLATSADERTTTGELSRLSKPTQRMVRMGDEDIGKAFQVAFYITTLMATDIYAMLELCSVTLPRDLTEIRSYVANMEDLLQVIHYYASCTESSVDCEWLRANKRDVLTN</sequence>
<dbReference type="AlphaFoldDB" id="A0A168P608"/>
<evidence type="ECO:0000313" key="2">
    <source>
        <dbReference type="Proteomes" id="UP000077051"/>
    </source>
</evidence>
<dbReference type="OrthoDB" id="2448606at2759"/>
<dbReference type="EMBL" id="AMYB01000002">
    <property type="protein sequence ID" value="OAD07218.1"/>
    <property type="molecule type" value="Genomic_DNA"/>
</dbReference>
<accession>A0A168P608</accession>
<protein>
    <submittedName>
        <fullName evidence="1">Uncharacterized protein</fullName>
    </submittedName>
</protein>
<reference evidence="1 2" key="1">
    <citation type="submission" date="2015-06" db="EMBL/GenBank/DDBJ databases">
        <title>Expansion of signal transduction pathways in fungi by whole-genome duplication.</title>
        <authorList>
            <consortium name="DOE Joint Genome Institute"/>
            <person name="Corrochano L.M."/>
            <person name="Kuo A."/>
            <person name="Marcet-Houben M."/>
            <person name="Polaino S."/>
            <person name="Salamov A."/>
            <person name="Villalobos J.M."/>
            <person name="Alvarez M.I."/>
            <person name="Avalos J."/>
            <person name="Benito E.P."/>
            <person name="Benoit I."/>
            <person name="Burger G."/>
            <person name="Camino L.P."/>
            <person name="Canovas D."/>
            <person name="Cerda-Olmedo E."/>
            <person name="Cheng J.-F."/>
            <person name="Dominguez A."/>
            <person name="Elias M."/>
            <person name="Eslava A.P."/>
            <person name="Glaser F."/>
            <person name="Grimwood J."/>
            <person name="Gutierrez G."/>
            <person name="Heitman J."/>
            <person name="Henrissat B."/>
            <person name="Iturriaga E.A."/>
            <person name="Lang B.F."/>
            <person name="Lavin J.L."/>
            <person name="Lee S."/>
            <person name="Li W."/>
            <person name="Lindquist E."/>
            <person name="Lopez-Garcia S."/>
            <person name="Luque E.M."/>
            <person name="Marcos A.T."/>
            <person name="Martin J."/>
            <person name="Mccluskey K."/>
            <person name="Medina H.R."/>
            <person name="Miralles-Duran A."/>
            <person name="Miyazaki A."/>
            <person name="Munoz-Torres E."/>
            <person name="Oguiza J.A."/>
            <person name="Ohm R."/>
            <person name="Olmedo M."/>
            <person name="Orejas M."/>
            <person name="Ortiz-Castellanos L."/>
            <person name="Pisabarro A.G."/>
            <person name="Rodriguez-Romero J."/>
            <person name="Ruiz-Herrera J."/>
            <person name="Ruiz-Vazquez R."/>
            <person name="Sanz C."/>
            <person name="Schackwitz W."/>
            <person name="Schmutz J."/>
            <person name="Shahriari M."/>
            <person name="Shelest E."/>
            <person name="Silva-Franco F."/>
            <person name="Soanes D."/>
            <person name="Syed K."/>
            <person name="Tagua V.G."/>
            <person name="Talbot N.J."/>
            <person name="Thon M."/>
            <person name="De Vries R.P."/>
            <person name="Wiebenga A."/>
            <person name="Yadav J.S."/>
            <person name="Braun E.L."/>
            <person name="Baker S."/>
            <person name="Garre V."/>
            <person name="Horwitz B."/>
            <person name="Torres-Martinez S."/>
            <person name="Idnurm A."/>
            <person name="Herrera-Estrella A."/>
            <person name="Gabaldon T."/>
            <person name="Grigoriev I.V."/>
        </authorList>
    </citation>
    <scope>NUCLEOTIDE SEQUENCE [LARGE SCALE GENOMIC DNA]</scope>
    <source>
        <strain evidence="1 2">CBS 277.49</strain>
    </source>
</reference>
<name>A0A168P608_MUCCL</name>
<dbReference type="STRING" id="747725.A0A168P608"/>
<dbReference type="Proteomes" id="UP000077051">
    <property type="component" value="Unassembled WGS sequence"/>
</dbReference>